<dbReference type="SUPFAM" id="SSF56112">
    <property type="entry name" value="Protein kinase-like (PK-like)"/>
    <property type="match status" value="1"/>
</dbReference>
<dbReference type="InterPro" id="IPR036940">
    <property type="entry name" value="PI3/4_kinase_cat_sf"/>
</dbReference>
<dbReference type="InterPro" id="IPR015433">
    <property type="entry name" value="PI3/4_kinase"/>
</dbReference>
<dbReference type="GO" id="GO:0034272">
    <property type="term" value="C:phosphatidylinositol 3-kinase complex, class III, type II"/>
    <property type="evidence" value="ECO:0007669"/>
    <property type="project" value="TreeGrafter"/>
</dbReference>
<dbReference type="GO" id="GO:0048015">
    <property type="term" value="P:phosphatidylinositol-mediated signaling"/>
    <property type="evidence" value="ECO:0007669"/>
    <property type="project" value="TreeGrafter"/>
</dbReference>
<evidence type="ECO:0000313" key="6">
    <source>
        <dbReference type="Proteomes" id="UP000186817"/>
    </source>
</evidence>
<feature type="compositionally biased region" description="Acidic residues" evidence="3">
    <location>
        <begin position="93"/>
        <end position="106"/>
    </location>
</feature>
<keyword evidence="2 5" id="KW-0418">Kinase</keyword>
<protein>
    <submittedName>
        <fullName evidence="5">Phosphatidylinositol 4,5-bisphosphate 3-kinase catalytic subunit beta isoform</fullName>
    </submittedName>
</protein>
<dbReference type="SMART" id="SM00146">
    <property type="entry name" value="PI3Kc"/>
    <property type="match status" value="1"/>
</dbReference>
<evidence type="ECO:0000256" key="3">
    <source>
        <dbReference type="SAM" id="MobiDB-lite"/>
    </source>
</evidence>
<accession>A0A1Q9EAM9</accession>
<dbReference type="PROSITE" id="PS50290">
    <property type="entry name" value="PI3_4_KINASE_3"/>
    <property type="match status" value="1"/>
</dbReference>
<dbReference type="PANTHER" id="PTHR10048">
    <property type="entry name" value="PHOSPHATIDYLINOSITOL KINASE"/>
    <property type="match status" value="1"/>
</dbReference>
<evidence type="ECO:0000256" key="2">
    <source>
        <dbReference type="ARBA" id="ARBA00022777"/>
    </source>
</evidence>
<dbReference type="GO" id="GO:0005768">
    <property type="term" value="C:endosome"/>
    <property type="evidence" value="ECO:0007669"/>
    <property type="project" value="TreeGrafter"/>
</dbReference>
<dbReference type="OrthoDB" id="67688at2759"/>
<feature type="compositionally biased region" description="Low complexity" evidence="3">
    <location>
        <begin position="533"/>
        <end position="543"/>
    </location>
</feature>
<gene>
    <name evidence="5" type="primary">Pik3cb</name>
    <name evidence="5" type="ORF">AK812_SmicGene12466</name>
</gene>
<dbReference type="EMBL" id="LSRX01000210">
    <property type="protein sequence ID" value="OLQ04458.1"/>
    <property type="molecule type" value="Genomic_DNA"/>
</dbReference>
<dbReference type="Pfam" id="PF00454">
    <property type="entry name" value="PI3_PI4_kinase"/>
    <property type="match status" value="1"/>
</dbReference>
<feature type="region of interest" description="Disordered" evidence="3">
    <location>
        <begin position="41"/>
        <end position="114"/>
    </location>
</feature>
<evidence type="ECO:0000259" key="4">
    <source>
        <dbReference type="PROSITE" id="PS50290"/>
    </source>
</evidence>
<reference evidence="5 6" key="1">
    <citation type="submission" date="2016-02" db="EMBL/GenBank/DDBJ databases">
        <title>Genome analysis of coral dinoflagellate symbionts highlights evolutionary adaptations to a symbiotic lifestyle.</title>
        <authorList>
            <person name="Aranda M."/>
            <person name="Li Y."/>
            <person name="Liew Y.J."/>
            <person name="Baumgarten S."/>
            <person name="Simakov O."/>
            <person name="Wilson M."/>
            <person name="Piel J."/>
            <person name="Ashoor H."/>
            <person name="Bougouffa S."/>
            <person name="Bajic V.B."/>
            <person name="Ryu T."/>
            <person name="Ravasi T."/>
            <person name="Bayer T."/>
            <person name="Micklem G."/>
            <person name="Kim H."/>
            <person name="Bhak J."/>
            <person name="Lajeunesse T.C."/>
            <person name="Voolstra C.R."/>
        </authorList>
    </citation>
    <scope>NUCLEOTIDE SEQUENCE [LARGE SCALE GENOMIC DNA]</scope>
    <source>
        <strain evidence="5 6">CCMP2467</strain>
    </source>
</reference>
<dbReference type="InterPro" id="IPR000403">
    <property type="entry name" value="PI3/4_kinase_cat_dom"/>
</dbReference>
<evidence type="ECO:0000313" key="5">
    <source>
        <dbReference type="EMBL" id="OLQ04458.1"/>
    </source>
</evidence>
<dbReference type="Proteomes" id="UP000186817">
    <property type="component" value="Unassembled WGS sequence"/>
</dbReference>
<sequence length="919" mass="101598">MCFPRTVRLYHGGWQEMEPSSPIPDLPDFADLETCHALGQEGLFGRGWLPPEERSEKSETYSDGDPRTPKEPGELKAERSDGSRHRRLRAEDLQELQEPEAEEEANGWEVVAAAKPSRSSSFSDSAAGDRAASRPHDVPEDLVMGCLDPSCDSLFGPGCEKLRCCCCRFNFCNRHLRGPWLLAHHRGEGYANTLVENLGLPAKAGPIFLCFACHERMPFPLPSEQRAANQIYTSPLQPSEAGYLPSEVLALRKLPLAGLYEAEESTLRRSAKALLLRLLEQLRVRLRPWTESQREWLWGIVNWDSRDEAKLCVELLERHHGVLPGREALQILGVLGRAAEIAALTLGERRLGLAAKHAAQRLQELSCSELCCCLELLLDAGHELGSAGTGGRRAIFGALLEMARGKTPAAAGLCNELFWALKARAGQAEEHWAGVALQELLRDIPSERELGLLRQHSWVRDMERGNYESCRVEPWGDSRKFPLAVWPPYRSCLGMEGLPKKTDSKSAPIVVRCRFHDEAVSTSSPAPSPARGPRPSAASSIRPSSKEVSERRKSSGVLLKRDVGMHREQQVGQTLRLLETLIWEDPELHVLLRKSGLVFEDVRATYTIVMTGHGTAMLEYIDGARTLREVRSGGDSSASALGTRLLFSPGERGTLLTFLRQHNNKQDLPRALARLAFTAAVSAVLSFVAGLGDRHHENFMVTVDGRLVHVDFGYALGREPLDSVLIHIAVQGGRPATTIQYDELYEALGTDLLSCIFWPVVRRAFLRVRRYPGLVAEMFYTALIRERRDVRGPASRAWKDSQAFVSRNCVTAMDTLSAERFIHSLLLHCTRNERGTHLRDELKGLRLGEKTSEAVSRAWQAAMVTGRSATSGARAAAGTAADVVSAGPSLRQMQSAAKDTATDLMKGIRGLLFDAPMLP</sequence>
<dbReference type="InterPro" id="IPR011009">
    <property type="entry name" value="Kinase-like_dom_sf"/>
</dbReference>
<feature type="domain" description="PI3K/PI4K catalytic" evidence="4">
    <location>
        <begin position="532"/>
        <end position="834"/>
    </location>
</feature>
<dbReference type="GO" id="GO:0000407">
    <property type="term" value="C:phagophore assembly site"/>
    <property type="evidence" value="ECO:0007669"/>
    <property type="project" value="TreeGrafter"/>
</dbReference>
<dbReference type="AlphaFoldDB" id="A0A1Q9EAM9"/>
<dbReference type="GO" id="GO:0006897">
    <property type="term" value="P:endocytosis"/>
    <property type="evidence" value="ECO:0007669"/>
    <property type="project" value="TreeGrafter"/>
</dbReference>
<dbReference type="PANTHER" id="PTHR10048:SF7">
    <property type="entry name" value="PHOSPHATIDYLINOSITOL 3-KINASE CATALYTIC SUBUNIT TYPE 3"/>
    <property type="match status" value="1"/>
</dbReference>
<dbReference type="GO" id="GO:0000045">
    <property type="term" value="P:autophagosome assembly"/>
    <property type="evidence" value="ECO:0007669"/>
    <property type="project" value="TreeGrafter"/>
</dbReference>
<keyword evidence="6" id="KW-1185">Reference proteome</keyword>
<feature type="compositionally biased region" description="Basic and acidic residues" evidence="3">
    <location>
        <begin position="544"/>
        <end position="557"/>
    </location>
</feature>
<proteinExistence type="predicted"/>
<organism evidence="5 6">
    <name type="scientific">Symbiodinium microadriaticum</name>
    <name type="common">Dinoflagellate</name>
    <name type="synonym">Zooxanthella microadriatica</name>
    <dbReference type="NCBI Taxonomy" id="2951"/>
    <lineage>
        <taxon>Eukaryota</taxon>
        <taxon>Sar</taxon>
        <taxon>Alveolata</taxon>
        <taxon>Dinophyceae</taxon>
        <taxon>Suessiales</taxon>
        <taxon>Symbiodiniaceae</taxon>
        <taxon>Symbiodinium</taxon>
    </lineage>
</organism>
<feature type="compositionally biased region" description="Basic and acidic residues" evidence="3">
    <location>
        <begin position="51"/>
        <end position="83"/>
    </location>
</feature>
<comment type="caution">
    <text evidence="5">The sequence shown here is derived from an EMBL/GenBank/DDBJ whole genome shotgun (WGS) entry which is preliminary data.</text>
</comment>
<dbReference type="GO" id="GO:0016303">
    <property type="term" value="F:1-phosphatidylinositol-3-kinase activity"/>
    <property type="evidence" value="ECO:0007669"/>
    <property type="project" value="TreeGrafter"/>
</dbReference>
<evidence type="ECO:0000256" key="1">
    <source>
        <dbReference type="ARBA" id="ARBA00022679"/>
    </source>
</evidence>
<dbReference type="GO" id="GO:0005777">
    <property type="term" value="C:peroxisome"/>
    <property type="evidence" value="ECO:0007669"/>
    <property type="project" value="TreeGrafter"/>
</dbReference>
<keyword evidence="1" id="KW-0808">Transferase</keyword>
<dbReference type="GO" id="GO:0034271">
    <property type="term" value="C:phosphatidylinositol 3-kinase complex, class III, type I"/>
    <property type="evidence" value="ECO:0007669"/>
    <property type="project" value="TreeGrafter"/>
</dbReference>
<dbReference type="Gene3D" id="1.10.1070.11">
    <property type="entry name" value="Phosphatidylinositol 3-/4-kinase, catalytic domain"/>
    <property type="match status" value="1"/>
</dbReference>
<feature type="region of interest" description="Disordered" evidence="3">
    <location>
        <begin position="520"/>
        <end position="557"/>
    </location>
</feature>
<name>A0A1Q9EAM9_SYMMI</name>